<proteinExistence type="inferred from homology"/>
<evidence type="ECO:0000256" key="2">
    <source>
        <dbReference type="ARBA" id="ARBA00010617"/>
    </source>
</evidence>
<protein>
    <recommendedName>
        <fullName evidence="11">Cytochrome P450</fullName>
    </recommendedName>
</protein>
<gene>
    <name evidence="9" type="ORF">FNV43_RR13283</name>
</gene>
<dbReference type="Gene3D" id="1.10.630.10">
    <property type="entry name" value="Cytochrome P450"/>
    <property type="match status" value="1"/>
</dbReference>
<evidence type="ECO:0000313" key="10">
    <source>
        <dbReference type="Proteomes" id="UP000796880"/>
    </source>
</evidence>
<comment type="caution">
    <text evidence="9">The sequence shown here is derived from an EMBL/GenBank/DDBJ whole genome shotgun (WGS) entry which is preliminary data.</text>
</comment>
<keyword evidence="7" id="KW-0503">Monooxygenase</keyword>
<organism evidence="9 10">
    <name type="scientific">Rhamnella rubrinervis</name>
    <dbReference type="NCBI Taxonomy" id="2594499"/>
    <lineage>
        <taxon>Eukaryota</taxon>
        <taxon>Viridiplantae</taxon>
        <taxon>Streptophyta</taxon>
        <taxon>Embryophyta</taxon>
        <taxon>Tracheophyta</taxon>
        <taxon>Spermatophyta</taxon>
        <taxon>Magnoliopsida</taxon>
        <taxon>eudicotyledons</taxon>
        <taxon>Gunneridae</taxon>
        <taxon>Pentapetalae</taxon>
        <taxon>rosids</taxon>
        <taxon>fabids</taxon>
        <taxon>Rosales</taxon>
        <taxon>Rhamnaceae</taxon>
        <taxon>rhamnoid group</taxon>
        <taxon>Rhamneae</taxon>
        <taxon>Rhamnella</taxon>
    </lineage>
</organism>
<comment type="cofactor">
    <cofactor evidence="1 8">
        <name>heme</name>
        <dbReference type="ChEBI" id="CHEBI:30413"/>
    </cofactor>
</comment>
<keyword evidence="3 8" id="KW-0349">Heme</keyword>
<dbReference type="GO" id="GO:0020037">
    <property type="term" value="F:heme binding"/>
    <property type="evidence" value="ECO:0007669"/>
    <property type="project" value="InterPro"/>
</dbReference>
<name>A0A8K0H0X4_9ROSA</name>
<dbReference type="InterPro" id="IPR002401">
    <property type="entry name" value="Cyt_P450_E_grp-I"/>
</dbReference>
<dbReference type="InterPro" id="IPR001128">
    <property type="entry name" value="Cyt_P450"/>
</dbReference>
<dbReference type="GO" id="GO:0005506">
    <property type="term" value="F:iron ion binding"/>
    <property type="evidence" value="ECO:0007669"/>
    <property type="project" value="InterPro"/>
</dbReference>
<evidence type="ECO:0000256" key="6">
    <source>
        <dbReference type="ARBA" id="ARBA00023004"/>
    </source>
</evidence>
<dbReference type="Proteomes" id="UP000796880">
    <property type="component" value="Unassembled WGS sequence"/>
</dbReference>
<evidence type="ECO:0000256" key="7">
    <source>
        <dbReference type="ARBA" id="ARBA00023033"/>
    </source>
</evidence>
<accession>A0A8K0H0X4</accession>
<dbReference type="AlphaFoldDB" id="A0A8K0H0X4"/>
<evidence type="ECO:0000313" key="9">
    <source>
        <dbReference type="EMBL" id="KAF3443595.1"/>
    </source>
</evidence>
<dbReference type="OrthoDB" id="1896685at2759"/>
<keyword evidence="10" id="KW-1185">Reference proteome</keyword>
<evidence type="ECO:0008006" key="11">
    <source>
        <dbReference type="Google" id="ProtNLM"/>
    </source>
</evidence>
<dbReference type="GO" id="GO:0016705">
    <property type="term" value="F:oxidoreductase activity, acting on paired donors, with incorporation or reduction of molecular oxygen"/>
    <property type="evidence" value="ECO:0007669"/>
    <property type="project" value="InterPro"/>
</dbReference>
<keyword evidence="4 8" id="KW-0479">Metal-binding</keyword>
<keyword evidence="5" id="KW-0560">Oxidoreductase</keyword>
<feature type="binding site" description="axial binding residue" evidence="8">
    <location>
        <position position="311"/>
    </location>
    <ligand>
        <name>heme</name>
        <dbReference type="ChEBI" id="CHEBI:30413"/>
    </ligand>
    <ligandPart>
        <name>Fe</name>
        <dbReference type="ChEBI" id="CHEBI:18248"/>
    </ligandPart>
</feature>
<sequence>MLLSIIGHTKFESYMEKTFERKVLHGLIPVLDHVSKARIKVDLQDVFQRLTFDNISILVLGIDPLSLSIDFLMWLQIGGEKKLTKSLKVFDEFIYQSIATKRQELINRSRIENKVGEEANNVDDIVTSYMKQLKENQGQILLGCYANSDKFLRDTSLNLMVAGRDTVAATLTWFFWLVSTHPFVETTILEEIREKFAANHDKNSRFFSTKEVNKLVYLHATLCETLRLYPPIPINHRASSNADILPSGHRLKKNQRILLYFYSMGRMEEIWGEDCLEFKPERWISYDGDQRRLVYVPPYKFTSYNAGPQTCVGKGMSFIEMKLVAANMLWNYQVQVVKGHPVSPSLSILLYMKHGLEVMVSRRYG</sequence>
<evidence type="ECO:0000256" key="5">
    <source>
        <dbReference type="ARBA" id="ARBA00023002"/>
    </source>
</evidence>
<evidence type="ECO:0000256" key="3">
    <source>
        <dbReference type="ARBA" id="ARBA00022617"/>
    </source>
</evidence>
<dbReference type="SUPFAM" id="SSF48264">
    <property type="entry name" value="Cytochrome P450"/>
    <property type="match status" value="1"/>
</dbReference>
<evidence type="ECO:0000256" key="4">
    <source>
        <dbReference type="ARBA" id="ARBA00022723"/>
    </source>
</evidence>
<comment type="similarity">
    <text evidence="2">Belongs to the cytochrome P450 family.</text>
</comment>
<dbReference type="PRINTS" id="PR00385">
    <property type="entry name" value="P450"/>
</dbReference>
<dbReference type="PRINTS" id="PR00463">
    <property type="entry name" value="EP450I"/>
</dbReference>
<keyword evidence="6 8" id="KW-0408">Iron</keyword>
<dbReference type="GO" id="GO:0004497">
    <property type="term" value="F:monooxygenase activity"/>
    <property type="evidence" value="ECO:0007669"/>
    <property type="project" value="UniProtKB-KW"/>
</dbReference>
<dbReference type="EMBL" id="VOIH02000006">
    <property type="protein sequence ID" value="KAF3443595.1"/>
    <property type="molecule type" value="Genomic_DNA"/>
</dbReference>
<dbReference type="Pfam" id="PF00067">
    <property type="entry name" value="p450"/>
    <property type="match status" value="1"/>
</dbReference>
<evidence type="ECO:0000256" key="8">
    <source>
        <dbReference type="PIRSR" id="PIRSR602401-1"/>
    </source>
</evidence>
<dbReference type="PANTHER" id="PTHR24296">
    <property type="entry name" value="CYTOCHROME P450"/>
    <property type="match status" value="1"/>
</dbReference>
<evidence type="ECO:0000256" key="1">
    <source>
        <dbReference type="ARBA" id="ARBA00001971"/>
    </source>
</evidence>
<dbReference type="InterPro" id="IPR036396">
    <property type="entry name" value="Cyt_P450_sf"/>
</dbReference>
<reference evidence="9" key="1">
    <citation type="submission" date="2020-03" db="EMBL/GenBank/DDBJ databases">
        <title>A high-quality chromosome-level genome assembly of a woody plant with both climbing and erect habits, Rhamnella rubrinervis.</title>
        <authorList>
            <person name="Lu Z."/>
            <person name="Yang Y."/>
            <person name="Zhu X."/>
            <person name="Sun Y."/>
        </authorList>
    </citation>
    <scope>NUCLEOTIDE SEQUENCE</scope>
    <source>
        <strain evidence="9">BYM</strain>
        <tissue evidence="9">Leaf</tissue>
    </source>
</reference>